<accession>A0AAW2FYU9</accession>
<sequence length="267" mass="30742">MPRRPIRRTRGGWREWRENGSERERTEEGRSARWLVLVRKKKKKEKKMPRPSARGVDSRRVTLTLSFSLSFSQSLSLARVGVPRLDGKEKTRFREHGAGAREKKTSGSLAAPSISLAVDEDDDEEEEEEDEEERPPPRGTWTERRRRWTRRRRRKKRRRTVPASKNPREFGARKRGSFSPFFSLSLSFSRTVLSLFPLAHSVFLSLFLPIVLPVQCAVCPNSSVYLPSVFFFYFCKVVPQHEEEGIATGAEARTHVGTWPHPAPASL</sequence>
<gene>
    <name evidence="2" type="ORF">PUN28_008675</name>
</gene>
<protein>
    <submittedName>
        <fullName evidence="2">Uncharacterized protein</fullName>
    </submittedName>
</protein>
<dbReference type="AlphaFoldDB" id="A0AAW2FYU9"/>
<dbReference type="EMBL" id="JADYXP020000007">
    <property type="protein sequence ID" value="KAL0121161.1"/>
    <property type="molecule type" value="Genomic_DNA"/>
</dbReference>
<reference evidence="2 3" key="1">
    <citation type="submission" date="2023-03" db="EMBL/GenBank/DDBJ databases">
        <title>High recombination rates correlate with genetic variation in Cardiocondyla obscurior ants.</title>
        <authorList>
            <person name="Errbii M."/>
        </authorList>
    </citation>
    <scope>NUCLEOTIDE SEQUENCE [LARGE SCALE GENOMIC DNA]</scope>
    <source>
        <strain evidence="2">Alpha-2009</strain>
        <tissue evidence="2">Whole body</tissue>
    </source>
</reference>
<name>A0AAW2FYU9_9HYME</name>
<evidence type="ECO:0000313" key="3">
    <source>
        <dbReference type="Proteomes" id="UP001430953"/>
    </source>
</evidence>
<organism evidence="2 3">
    <name type="scientific">Cardiocondyla obscurior</name>
    <dbReference type="NCBI Taxonomy" id="286306"/>
    <lineage>
        <taxon>Eukaryota</taxon>
        <taxon>Metazoa</taxon>
        <taxon>Ecdysozoa</taxon>
        <taxon>Arthropoda</taxon>
        <taxon>Hexapoda</taxon>
        <taxon>Insecta</taxon>
        <taxon>Pterygota</taxon>
        <taxon>Neoptera</taxon>
        <taxon>Endopterygota</taxon>
        <taxon>Hymenoptera</taxon>
        <taxon>Apocrita</taxon>
        <taxon>Aculeata</taxon>
        <taxon>Formicoidea</taxon>
        <taxon>Formicidae</taxon>
        <taxon>Myrmicinae</taxon>
        <taxon>Cardiocondyla</taxon>
    </lineage>
</organism>
<proteinExistence type="predicted"/>
<comment type="caution">
    <text evidence="2">The sequence shown here is derived from an EMBL/GenBank/DDBJ whole genome shotgun (WGS) entry which is preliminary data.</text>
</comment>
<feature type="compositionally biased region" description="Basic residues" evidence="1">
    <location>
        <begin position="144"/>
        <end position="160"/>
    </location>
</feature>
<feature type="compositionally biased region" description="Acidic residues" evidence="1">
    <location>
        <begin position="118"/>
        <end position="133"/>
    </location>
</feature>
<feature type="region of interest" description="Disordered" evidence="1">
    <location>
        <begin position="88"/>
        <end position="172"/>
    </location>
</feature>
<evidence type="ECO:0000256" key="1">
    <source>
        <dbReference type="SAM" id="MobiDB-lite"/>
    </source>
</evidence>
<keyword evidence="3" id="KW-1185">Reference proteome</keyword>
<feature type="compositionally biased region" description="Basic and acidic residues" evidence="1">
    <location>
        <begin position="88"/>
        <end position="105"/>
    </location>
</feature>
<evidence type="ECO:0000313" key="2">
    <source>
        <dbReference type="EMBL" id="KAL0121161.1"/>
    </source>
</evidence>
<feature type="region of interest" description="Disordered" evidence="1">
    <location>
        <begin position="39"/>
        <end position="59"/>
    </location>
</feature>
<feature type="compositionally biased region" description="Basic residues" evidence="1">
    <location>
        <begin position="39"/>
        <end position="49"/>
    </location>
</feature>
<dbReference type="Proteomes" id="UP001430953">
    <property type="component" value="Unassembled WGS sequence"/>
</dbReference>